<keyword evidence="1" id="KW-0812">Transmembrane</keyword>
<dbReference type="EMBL" id="JAUSVX010000007">
    <property type="protein sequence ID" value="MDQ0470775.1"/>
    <property type="molecule type" value="Genomic_DNA"/>
</dbReference>
<accession>A0ABU0JAZ9</accession>
<feature type="transmembrane region" description="Helical" evidence="1">
    <location>
        <begin position="77"/>
        <end position="97"/>
    </location>
</feature>
<proteinExistence type="predicted"/>
<reference evidence="2 3" key="1">
    <citation type="submission" date="2023-07" db="EMBL/GenBank/DDBJ databases">
        <title>Genomic Encyclopedia of Type Strains, Phase IV (KMG-IV): sequencing the most valuable type-strain genomes for metagenomic binning, comparative biology and taxonomic classification.</title>
        <authorList>
            <person name="Goeker M."/>
        </authorList>
    </citation>
    <scope>NUCLEOTIDE SEQUENCE [LARGE SCALE GENOMIC DNA]</scope>
    <source>
        <strain evidence="2 3">DSM 19619</strain>
    </source>
</reference>
<keyword evidence="1" id="KW-0472">Membrane</keyword>
<dbReference type="Pfam" id="PF09955">
    <property type="entry name" value="DUF2189"/>
    <property type="match status" value="1"/>
</dbReference>
<feature type="transmembrane region" description="Helical" evidence="1">
    <location>
        <begin position="160"/>
        <end position="179"/>
    </location>
</feature>
<keyword evidence="3" id="KW-1185">Reference proteome</keyword>
<feature type="transmembrane region" description="Helical" evidence="1">
    <location>
        <begin position="224"/>
        <end position="256"/>
    </location>
</feature>
<dbReference type="Proteomes" id="UP001242480">
    <property type="component" value="Unassembled WGS sequence"/>
</dbReference>
<comment type="caution">
    <text evidence="2">The sequence shown here is derived from an EMBL/GenBank/DDBJ whole genome shotgun (WGS) entry which is preliminary data.</text>
</comment>
<organism evidence="2 3">
    <name type="scientific">Labrys wisconsinensis</name>
    <dbReference type="NCBI Taxonomy" id="425677"/>
    <lineage>
        <taxon>Bacteria</taxon>
        <taxon>Pseudomonadati</taxon>
        <taxon>Pseudomonadota</taxon>
        <taxon>Alphaproteobacteria</taxon>
        <taxon>Hyphomicrobiales</taxon>
        <taxon>Xanthobacteraceae</taxon>
        <taxon>Labrys</taxon>
    </lineage>
</organism>
<sequence>MANAHLHLSDYLVPNAGATLAPLPVRRIGLGDIEDALRQGLADFLAQPSHLLFLGFIYPLAGVFLGRLAIGYDVLPLLFPLIAGFALIGPFAAIGLYEISRRRELGLDTAWSHALDVRNSPAIGSIAILGLVLTVLFVAWLVAAMLIYQWTMGDAMPATIGGFLGDVLTTPAGWALIIFGNGVGFLFAVAALLISVVSFPLLLDRHVNVIAAMRTSIRAVRVNPGMMILWGLIVAAGLVVGSLLFFAGLAIVMPVLGHATWHLYRKIVEA</sequence>
<dbReference type="RefSeq" id="WP_307275027.1">
    <property type="nucleotide sequence ID" value="NZ_JAUSVX010000007.1"/>
</dbReference>
<keyword evidence="1" id="KW-1133">Transmembrane helix</keyword>
<evidence type="ECO:0000256" key="1">
    <source>
        <dbReference type="SAM" id="Phobius"/>
    </source>
</evidence>
<evidence type="ECO:0000313" key="2">
    <source>
        <dbReference type="EMBL" id="MDQ0470775.1"/>
    </source>
</evidence>
<feature type="transmembrane region" description="Helical" evidence="1">
    <location>
        <begin position="185"/>
        <end position="203"/>
    </location>
</feature>
<protein>
    <submittedName>
        <fullName evidence="2">Membrane protein</fullName>
    </submittedName>
</protein>
<feature type="transmembrane region" description="Helical" evidence="1">
    <location>
        <begin position="51"/>
        <end position="70"/>
    </location>
</feature>
<feature type="transmembrane region" description="Helical" evidence="1">
    <location>
        <begin position="122"/>
        <end position="148"/>
    </location>
</feature>
<gene>
    <name evidence="2" type="ORF">QO011_003794</name>
</gene>
<dbReference type="InterPro" id="IPR018692">
    <property type="entry name" value="DUF2189"/>
</dbReference>
<evidence type="ECO:0000313" key="3">
    <source>
        <dbReference type="Proteomes" id="UP001242480"/>
    </source>
</evidence>
<name>A0ABU0JAZ9_9HYPH</name>